<dbReference type="GO" id="GO:0022857">
    <property type="term" value="F:transmembrane transporter activity"/>
    <property type="evidence" value="ECO:0007669"/>
    <property type="project" value="InterPro"/>
</dbReference>
<feature type="transmembrane region" description="Helical" evidence="7">
    <location>
        <begin position="224"/>
        <end position="249"/>
    </location>
</feature>
<dbReference type="Gene3D" id="1.20.1250.20">
    <property type="entry name" value="MFS general substrate transporter like domains"/>
    <property type="match status" value="2"/>
</dbReference>
<evidence type="ECO:0000313" key="10">
    <source>
        <dbReference type="WBParaSite" id="scaffold2134_cov245.g4323"/>
    </source>
</evidence>
<dbReference type="AlphaFoldDB" id="A0A915LWF6"/>
<feature type="transmembrane region" description="Helical" evidence="7">
    <location>
        <begin position="442"/>
        <end position="462"/>
    </location>
</feature>
<accession>A0A915LWF6</accession>
<dbReference type="Proteomes" id="UP000887561">
    <property type="component" value="Unplaced"/>
</dbReference>
<keyword evidence="2" id="KW-0813">Transport</keyword>
<feature type="compositionally biased region" description="Polar residues" evidence="6">
    <location>
        <begin position="13"/>
        <end position="22"/>
    </location>
</feature>
<feature type="transmembrane region" description="Helical" evidence="7">
    <location>
        <begin position="325"/>
        <end position="346"/>
    </location>
</feature>
<comment type="subcellular location">
    <subcellularLocation>
        <location evidence="1">Membrane</location>
        <topology evidence="1">Multi-pass membrane protein</topology>
    </subcellularLocation>
</comment>
<evidence type="ECO:0000256" key="2">
    <source>
        <dbReference type="ARBA" id="ARBA00022448"/>
    </source>
</evidence>
<evidence type="ECO:0000313" key="9">
    <source>
        <dbReference type="Proteomes" id="UP000887561"/>
    </source>
</evidence>
<dbReference type="Pfam" id="PF07690">
    <property type="entry name" value="MFS_1"/>
    <property type="match status" value="2"/>
</dbReference>
<keyword evidence="9" id="KW-1185">Reference proteome</keyword>
<dbReference type="PANTHER" id="PTHR23506">
    <property type="entry name" value="GH10249P"/>
    <property type="match status" value="1"/>
</dbReference>
<dbReference type="PROSITE" id="PS50850">
    <property type="entry name" value="MFS"/>
    <property type="match status" value="1"/>
</dbReference>
<name>A0A915LWF6_MELJA</name>
<dbReference type="SUPFAM" id="SSF103473">
    <property type="entry name" value="MFS general substrate transporter"/>
    <property type="match status" value="2"/>
</dbReference>
<dbReference type="InterPro" id="IPR020846">
    <property type="entry name" value="MFS_dom"/>
</dbReference>
<keyword evidence="4 7" id="KW-1133">Transmembrane helix</keyword>
<dbReference type="InterPro" id="IPR050930">
    <property type="entry name" value="MFS_Vesicular_Transporter"/>
</dbReference>
<feature type="transmembrane region" description="Helical" evidence="7">
    <location>
        <begin position="372"/>
        <end position="396"/>
    </location>
</feature>
<organism evidence="9 10">
    <name type="scientific">Meloidogyne javanica</name>
    <name type="common">Root-knot nematode worm</name>
    <dbReference type="NCBI Taxonomy" id="6303"/>
    <lineage>
        <taxon>Eukaryota</taxon>
        <taxon>Metazoa</taxon>
        <taxon>Ecdysozoa</taxon>
        <taxon>Nematoda</taxon>
        <taxon>Chromadorea</taxon>
        <taxon>Rhabditida</taxon>
        <taxon>Tylenchina</taxon>
        <taxon>Tylenchomorpha</taxon>
        <taxon>Tylenchoidea</taxon>
        <taxon>Meloidogynidae</taxon>
        <taxon>Meloidogyninae</taxon>
        <taxon>Meloidogyne</taxon>
        <taxon>Meloidogyne incognita group</taxon>
    </lineage>
</organism>
<feature type="region of interest" description="Disordered" evidence="6">
    <location>
        <begin position="1"/>
        <end position="32"/>
    </location>
</feature>
<feature type="transmembrane region" description="Helical" evidence="7">
    <location>
        <begin position="63"/>
        <end position="87"/>
    </location>
</feature>
<feature type="transmembrane region" description="Helical" evidence="7">
    <location>
        <begin position="602"/>
        <end position="626"/>
    </location>
</feature>
<feature type="domain" description="Major facilitator superfamily (MFS) profile" evidence="8">
    <location>
        <begin position="65"/>
        <end position="559"/>
    </location>
</feature>
<evidence type="ECO:0000256" key="5">
    <source>
        <dbReference type="ARBA" id="ARBA00023136"/>
    </source>
</evidence>
<keyword evidence="5 7" id="KW-0472">Membrane</keyword>
<proteinExistence type="predicted"/>
<feature type="transmembrane region" description="Helical" evidence="7">
    <location>
        <begin position="535"/>
        <end position="555"/>
    </location>
</feature>
<feature type="transmembrane region" description="Helical" evidence="7">
    <location>
        <begin position="567"/>
        <end position="590"/>
    </location>
</feature>
<evidence type="ECO:0000256" key="6">
    <source>
        <dbReference type="SAM" id="MobiDB-lite"/>
    </source>
</evidence>
<feature type="transmembrane region" description="Helical" evidence="7">
    <location>
        <begin position="99"/>
        <end position="120"/>
    </location>
</feature>
<reference evidence="10" key="1">
    <citation type="submission" date="2022-11" db="UniProtKB">
        <authorList>
            <consortium name="WormBaseParasite"/>
        </authorList>
    </citation>
    <scope>IDENTIFICATION</scope>
</reference>
<dbReference type="InterPro" id="IPR036259">
    <property type="entry name" value="MFS_trans_sf"/>
</dbReference>
<protein>
    <submittedName>
        <fullName evidence="10">Major facilitator superfamily (MFS) profile domain-containing protein</fullName>
    </submittedName>
</protein>
<sequence>MTQTRKIHASEILQGSDNSNKTHGNENNSINNNITLNNVEEIVKADTKQSEKVVPAPLTRQQIIVMALLAISNVSSTITFSCIVPFLPTEATKRKGLSTTQVGFVIGYYQLIQFIASPVIGKYMAVLRANRTFTGGIILCGLSSIAFGFADYLPSGPMFFFGLLVCRTTQAIGGVGFNTASWTIVGRLFPDRISLATGINEVAFGLGYTLGPAIGSGLYEVGGYVLPLLVVGFVQLLLVLGALPFYRGLLSEGSDTLNVKQQEEKSPGIVKMILIPDVFMAMLSAFVICIAWVFYEPALTEHLSTKYSLRNEGYSEKSSTTCGQISGFFLSSLALGSFIGTAVGGLSAEHLGFQWTATAVAVVPAPLTRQQIFVMVLIAILSVSATITFSCIVPFLPTEATKRKGLSTTDVGFVIGYYQLILFIASPIIGKYMAVLRANRTFVGGVVLCGISSIAFGFADYLPSGTMFFFGLLVCRTTQALGGVAFNTASMTIFGRLFPDRISLAMGIIEVSFGLGNTLGPAIGSGLYEVGGYMLPLFVVGSAQLLLVLGVLPFYRGLLSEGRPSVLVGIILMILACFYLISTPIWGWIFDRYIVRRFSPSFVRIIGGVLVAISPLLMGPAPFLGLEK</sequence>
<dbReference type="GO" id="GO:0016020">
    <property type="term" value="C:membrane"/>
    <property type="evidence" value="ECO:0007669"/>
    <property type="project" value="UniProtKB-SubCell"/>
</dbReference>
<evidence type="ECO:0000256" key="1">
    <source>
        <dbReference type="ARBA" id="ARBA00004141"/>
    </source>
</evidence>
<dbReference type="InterPro" id="IPR011701">
    <property type="entry name" value="MFS"/>
</dbReference>
<keyword evidence="3 7" id="KW-0812">Transmembrane</keyword>
<evidence type="ECO:0000256" key="7">
    <source>
        <dbReference type="SAM" id="Phobius"/>
    </source>
</evidence>
<evidence type="ECO:0000256" key="4">
    <source>
        <dbReference type="ARBA" id="ARBA00022989"/>
    </source>
</evidence>
<feature type="transmembrane region" description="Helical" evidence="7">
    <location>
        <begin position="502"/>
        <end position="523"/>
    </location>
</feature>
<feature type="transmembrane region" description="Helical" evidence="7">
    <location>
        <begin position="269"/>
        <end position="295"/>
    </location>
</feature>
<evidence type="ECO:0000259" key="8">
    <source>
        <dbReference type="PROSITE" id="PS50850"/>
    </source>
</evidence>
<dbReference type="WBParaSite" id="scaffold2134_cov245.g4323">
    <property type="protein sequence ID" value="scaffold2134_cov245.g4323"/>
    <property type="gene ID" value="scaffold2134_cov245.g4323"/>
</dbReference>
<evidence type="ECO:0000256" key="3">
    <source>
        <dbReference type="ARBA" id="ARBA00022692"/>
    </source>
</evidence>
<feature type="transmembrane region" description="Helical" evidence="7">
    <location>
        <begin position="132"/>
        <end position="150"/>
    </location>
</feature>
<feature type="transmembrane region" description="Helical" evidence="7">
    <location>
        <begin position="411"/>
        <end position="430"/>
    </location>
</feature>
<dbReference type="PANTHER" id="PTHR23506:SF26">
    <property type="entry name" value="MFS-TYPE TRANSPORTER SLC18B1"/>
    <property type="match status" value="1"/>
</dbReference>